<sequence length="271" mass="31099">MSDTNSSVRASIFEVISKIGNFKKFSIPISPLFEGLADSDDNVRNFSVLALEKYYNEEPNSINIDKIINKIDSQNLQSLNSVLSLLSKLWECNPEKILTTFLIFIKFNDSELKTRISNNIVDNFKKNPNLILDKLIRVKDESKYISKGIISKTITKISKEHPNDVIPNLIEYLSSNDKEVKLNVISSLDGLIEDYIDLINLNSIINLFQDDSDNEVKKGASQFISEISRIKPLALKPVFRSQFPCFQHTEIFFLDYLQQRPEQSIHHQLIL</sequence>
<dbReference type="EMBL" id="BART01023700">
    <property type="protein sequence ID" value="GAG95714.1"/>
    <property type="molecule type" value="Genomic_DNA"/>
</dbReference>
<feature type="non-terminal residue" evidence="1">
    <location>
        <position position="271"/>
    </location>
</feature>
<name>X1BIH4_9ZZZZ</name>
<dbReference type="AlphaFoldDB" id="X1BIH4"/>
<proteinExistence type="predicted"/>
<dbReference type="Gene3D" id="1.25.10.10">
    <property type="entry name" value="Leucine-rich Repeat Variant"/>
    <property type="match status" value="1"/>
</dbReference>
<dbReference type="InterPro" id="IPR016024">
    <property type="entry name" value="ARM-type_fold"/>
</dbReference>
<evidence type="ECO:0000313" key="1">
    <source>
        <dbReference type="EMBL" id="GAG95714.1"/>
    </source>
</evidence>
<dbReference type="InterPro" id="IPR011989">
    <property type="entry name" value="ARM-like"/>
</dbReference>
<comment type="caution">
    <text evidence="1">The sequence shown here is derived from an EMBL/GenBank/DDBJ whole genome shotgun (WGS) entry which is preliminary data.</text>
</comment>
<dbReference type="SUPFAM" id="SSF48371">
    <property type="entry name" value="ARM repeat"/>
    <property type="match status" value="1"/>
</dbReference>
<accession>X1BIH4</accession>
<protein>
    <recommendedName>
        <fullName evidence="2">Clathrin/coatomer adaptor adaptin-like N-terminal domain-containing protein</fullName>
    </recommendedName>
</protein>
<organism evidence="1">
    <name type="scientific">marine sediment metagenome</name>
    <dbReference type="NCBI Taxonomy" id="412755"/>
    <lineage>
        <taxon>unclassified sequences</taxon>
        <taxon>metagenomes</taxon>
        <taxon>ecological metagenomes</taxon>
    </lineage>
</organism>
<gene>
    <name evidence="1" type="ORF">S01H4_43041</name>
</gene>
<evidence type="ECO:0008006" key="2">
    <source>
        <dbReference type="Google" id="ProtNLM"/>
    </source>
</evidence>
<reference evidence="1" key="1">
    <citation type="journal article" date="2014" name="Front. Microbiol.">
        <title>High frequency of phylogenetically diverse reductive dehalogenase-homologous genes in deep subseafloor sedimentary metagenomes.</title>
        <authorList>
            <person name="Kawai M."/>
            <person name="Futagami T."/>
            <person name="Toyoda A."/>
            <person name="Takaki Y."/>
            <person name="Nishi S."/>
            <person name="Hori S."/>
            <person name="Arai W."/>
            <person name="Tsubouchi T."/>
            <person name="Morono Y."/>
            <person name="Uchiyama I."/>
            <person name="Ito T."/>
            <person name="Fujiyama A."/>
            <person name="Inagaki F."/>
            <person name="Takami H."/>
        </authorList>
    </citation>
    <scope>NUCLEOTIDE SEQUENCE</scope>
    <source>
        <strain evidence="1">Expedition CK06-06</strain>
    </source>
</reference>